<keyword evidence="2" id="KW-1185">Reference proteome</keyword>
<proteinExistence type="predicted"/>
<sequence length="94" mass="10396">MVVSSAVMLPVMSGGLLVSEEDGCLLGMIVSISDHSIMMSQHTTKKSVTRPSSTSDQPGVWVRDRLFKRCLYLYITSFCSSSQGCHHRPHLLHC</sequence>
<dbReference type="Proteomes" id="UP001174909">
    <property type="component" value="Unassembled WGS sequence"/>
</dbReference>
<organism evidence="1 2">
    <name type="scientific">Geodia barretti</name>
    <name type="common">Barrett's horny sponge</name>
    <dbReference type="NCBI Taxonomy" id="519541"/>
    <lineage>
        <taxon>Eukaryota</taxon>
        <taxon>Metazoa</taxon>
        <taxon>Porifera</taxon>
        <taxon>Demospongiae</taxon>
        <taxon>Heteroscleromorpha</taxon>
        <taxon>Tetractinellida</taxon>
        <taxon>Astrophorina</taxon>
        <taxon>Geodiidae</taxon>
        <taxon>Geodia</taxon>
    </lineage>
</organism>
<name>A0AA35TXI2_GEOBA</name>
<dbReference type="AlphaFoldDB" id="A0AA35TXI2"/>
<accession>A0AA35TXI2</accession>
<gene>
    <name evidence="1" type="ORF">GBAR_LOCUS30384</name>
</gene>
<dbReference type="EMBL" id="CASHTH010004298">
    <property type="protein sequence ID" value="CAI8055712.1"/>
    <property type="molecule type" value="Genomic_DNA"/>
</dbReference>
<protein>
    <submittedName>
        <fullName evidence="1">Uncharacterized protein</fullName>
    </submittedName>
</protein>
<evidence type="ECO:0000313" key="2">
    <source>
        <dbReference type="Proteomes" id="UP001174909"/>
    </source>
</evidence>
<evidence type="ECO:0000313" key="1">
    <source>
        <dbReference type="EMBL" id="CAI8055712.1"/>
    </source>
</evidence>
<comment type="caution">
    <text evidence="1">The sequence shown here is derived from an EMBL/GenBank/DDBJ whole genome shotgun (WGS) entry which is preliminary data.</text>
</comment>
<reference evidence="1" key="1">
    <citation type="submission" date="2023-03" db="EMBL/GenBank/DDBJ databases">
        <authorList>
            <person name="Steffen K."/>
            <person name="Cardenas P."/>
        </authorList>
    </citation>
    <scope>NUCLEOTIDE SEQUENCE</scope>
</reference>